<comment type="caution">
    <text evidence="2">The sequence shown here is derived from an EMBL/GenBank/DDBJ whole genome shotgun (WGS) entry which is preliminary data.</text>
</comment>
<evidence type="ECO:0000313" key="3">
    <source>
        <dbReference type="Proteomes" id="UP001157125"/>
    </source>
</evidence>
<feature type="compositionally biased region" description="Gly residues" evidence="1">
    <location>
        <begin position="45"/>
        <end position="54"/>
    </location>
</feature>
<proteinExistence type="predicted"/>
<accession>A0ABQ6IKA5</accession>
<name>A0ABQ6IKA5_9MICO</name>
<dbReference type="Proteomes" id="UP001157125">
    <property type="component" value="Unassembled WGS sequence"/>
</dbReference>
<reference evidence="3" key="1">
    <citation type="journal article" date="2019" name="Int. J. Syst. Evol. Microbiol.">
        <title>The Global Catalogue of Microorganisms (GCM) 10K type strain sequencing project: providing services to taxonomists for standard genome sequencing and annotation.</title>
        <authorList>
            <consortium name="The Broad Institute Genomics Platform"/>
            <consortium name="The Broad Institute Genome Sequencing Center for Infectious Disease"/>
            <person name="Wu L."/>
            <person name="Ma J."/>
        </authorList>
    </citation>
    <scope>NUCLEOTIDE SEQUENCE [LARGE SCALE GENOMIC DNA]</scope>
    <source>
        <strain evidence="3">NBRC 112299</strain>
    </source>
</reference>
<dbReference type="EMBL" id="BSUN01000001">
    <property type="protein sequence ID" value="GMA37531.1"/>
    <property type="molecule type" value="Genomic_DNA"/>
</dbReference>
<protein>
    <submittedName>
        <fullName evidence="2">Uncharacterized protein</fullName>
    </submittedName>
</protein>
<gene>
    <name evidence="2" type="ORF">GCM10025876_37350</name>
</gene>
<evidence type="ECO:0000256" key="1">
    <source>
        <dbReference type="SAM" id="MobiDB-lite"/>
    </source>
</evidence>
<feature type="region of interest" description="Disordered" evidence="1">
    <location>
        <begin position="32"/>
        <end position="62"/>
    </location>
</feature>
<organism evidence="2 3">
    <name type="scientific">Demequina litorisediminis</name>
    <dbReference type="NCBI Taxonomy" id="1849022"/>
    <lineage>
        <taxon>Bacteria</taxon>
        <taxon>Bacillati</taxon>
        <taxon>Actinomycetota</taxon>
        <taxon>Actinomycetes</taxon>
        <taxon>Micrococcales</taxon>
        <taxon>Demequinaceae</taxon>
        <taxon>Demequina</taxon>
    </lineage>
</organism>
<keyword evidence="3" id="KW-1185">Reference proteome</keyword>
<sequence>MVAPASGAVMSSLHRGAADPVCHLGKRLARRRDVDGDDARAVASQGGGDGGADATGGTRDDDDLAVEGAVAQALGGLVGGGNRPRLPVHERGASLEHEAQRGHEVAGAGIGFDVQERGGGAAAQAPCRRCG</sequence>
<evidence type="ECO:0000313" key="2">
    <source>
        <dbReference type="EMBL" id="GMA37531.1"/>
    </source>
</evidence>